<dbReference type="AlphaFoldDB" id="A0A4Q9GVN4"/>
<dbReference type="SUPFAM" id="SSF54001">
    <property type="entry name" value="Cysteine proteinases"/>
    <property type="match status" value="1"/>
</dbReference>
<dbReference type="InterPro" id="IPR038765">
    <property type="entry name" value="Papain-like_cys_pep_sf"/>
</dbReference>
<sequence>MLIRRAHSWRLLLAAALAFGAGQVAQAQPLPATSASAPALAGAPTEGVDPVSRFLTERGLINTRPVVEAAQQVKDKAANLASELVLSAMNFLGVPYRMGGTSRESGFDCSGFTRHVFENSLGLILPRRAAEQANMPGMLQVNQAELKPGDLVFFNTLRHTFSHVGIYIGDNKFIHSPRAGGVVRVEDMRMAYWQQRFDGARRLPAFNKGQALPPNLGTIVRNGAPGTAEGAP</sequence>
<evidence type="ECO:0000256" key="2">
    <source>
        <dbReference type="ARBA" id="ARBA00022670"/>
    </source>
</evidence>
<dbReference type="RefSeq" id="WP_130968838.1">
    <property type="nucleotide sequence ID" value="NZ_SIXI01000006.1"/>
</dbReference>
<feature type="signal peptide" evidence="5">
    <location>
        <begin position="1"/>
        <end position="27"/>
    </location>
</feature>
<dbReference type="OrthoDB" id="9807055at2"/>
<feature type="domain" description="NlpC/P60" evidence="6">
    <location>
        <begin position="78"/>
        <end position="204"/>
    </location>
</feature>
<comment type="similarity">
    <text evidence="1">Belongs to the peptidase C40 family.</text>
</comment>
<keyword evidence="3" id="KW-0378">Hydrolase</keyword>
<dbReference type="InterPro" id="IPR000064">
    <property type="entry name" value="NLP_P60_dom"/>
</dbReference>
<reference evidence="7 8" key="1">
    <citation type="submission" date="2019-02" db="EMBL/GenBank/DDBJ databases">
        <title>Aquabacterium sp. strain KMB7.</title>
        <authorList>
            <person name="Chen W.-M."/>
        </authorList>
    </citation>
    <scope>NUCLEOTIDE SEQUENCE [LARGE SCALE GENOMIC DNA]</scope>
    <source>
        <strain evidence="7 8">KMB7</strain>
    </source>
</reference>
<evidence type="ECO:0000313" key="8">
    <source>
        <dbReference type="Proteomes" id="UP000292120"/>
    </source>
</evidence>
<protein>
    <submittedName>
        <fullName evidence="7">NlpC/P60 family protein</fullName>
    </submittedName>
</protein>
<comment type="caution">
    <text evidence="7">The sequence shown here is derived from an EMBL/GenBank/DDBJ whole genome shotgun (WGS) entry which is preliminary data.</text>
</comment>
<dbReference type="Gene3D" id="3.90.1720.10">
    <property type="entry name" value="endopeptidase domain like (from Nostoc punctiforme)"/>
    <property type="match status" value="1"/>
</dbReference>
<keyword evidence="4" id="KW-0788">Thiol protease</keyword>
<evidence type="ECO:0000259" key="6">
    <source>
        <dbReference type="PROSITE" id="PS51935"/>
    </source>
</evidence>
<dbReference type="PANTHER" id="PTHR47053">
    <property type="entry name" value="MUREIN DD-ENDOPEPTIDASE MEPH-RELATED"/>
    <property type="match status" value="1"/>
</dbReference>
<keyword evidence="5" id="KW-0732">Signal</keyword>
<proteinExistence type="inferred from homology"/>
<accession>A0A4Q9GVN4</accession>
<dbReference type="PANTHER" id="PTHR47053:SF1">
    <property type="entry name" value="MUREIN DD-ENDOPEPTIDASE MEPH-RELATED"/>
    <property type="match status" value="1"/>
</dbReference>
<dbReference type="InterPro" id="IPR051202">
    <property type="entry name" value="Peptidase_C40"/>
</dbReference>
<evidence type="ECO:0000256" key="5">
    <source>
        <dbReference type="SAM" id="SignalP"/>
    </source>
</evidence>
<dbReference type="GO" id="GO:0006508">
    <property type="term" value="P:proteolysis"/>
    <property type="evidence" value="ECO:0007669"/>
    <property type="project" value="UniProtKB-KW"/>
</dbReference>
<dbReference type="EMBL" id="SIXI01000006">
    <property type="protein sequence ID" value="TBO28747.1"/>
    <property type="molecule type" value="Genomic_DNA"/>
</dbReference>
<dbReference type="Proteomes" id="UP000292120">
    <property type="component" value="Unassembled WGS sequence"/>
</dbReference>
<evidence type="ECO:0000256" key="3">
    <source>
        <dbReference type="ARBA" id="ARBA00022801"/>
    </source>
</evidence>
<evidence type="ECO:0000313" key="7">
    <source>
        <dbReference type="EMBL" id="TBO28747.1"/>
    </source>
</evidence>
<dbReference type="GO" id="GO:0008234">
    <property type="term" value="F:cysteine-type peptidase activity"/>
    <property type="evidence" value="ECO:0007669"/>
    <property type="project" value="UniProtKB-KW"/>
</dbReference>
<keyword evidence="8" id="KW-1185">Reference proteome</keyword>
<organism evidence="7 8">
    <name type="scientific">Aquabacterium lacunae</name>
    <dbReference type="NCBI Taxonomy" id="2528630"/>
    <lineage>
        <taxon>Bacteria</taxon>
        <taxon>Pseudomonadati</taxon>
        <taxon>Pseudomonadota</taxon>
        <taxon>Betaproteobacteria</taxon>
        <taxon>Burkholderiales</taxon>
        <taxon>Aquabacterium</taxon>
    </lineage>
</organism>
<dbReference type="PROSITE" id="PS51935">
    <property type="entry name" value="NLPC_P60"/>
    <property type="match status" value="1"/>
</dbReference>
<feature type="chain" id="PRO_5020322312" evidence="5">
    <location>
        <begin position="28"/>
        <end position="232"/>
    </location>
</feature>
<keyword evidence="2" id="KW-0645">Protease</keyword>
<dbReference type="Pfam" id="PF00877">
    <property type="entry name" value="NLPC_P60"/>
    <property type="match status" value="1"/>
</dbReference>
<name>A0A4Q9GVN4_9BURK</name>
<evidence type="ECO:0000256" key="4">
    <source>
        <dbReference type="ARBA" id="ARBA00022807"/>
    </source>
</evidence>
<evidence type="ECO:0000256" key="1">
    <source>
        <dbReference type="ARBA" id="ARBA00007074"/>
    </source>
</evidence>
<gene>
    <name evidence="7" type="ORF">EYS42_14115</name>
</gene>